<dbReference type="AlphaFoldDB" id="A0AAJ0BS12"/>
<gene>
    <name evidence="1" type="ORF">QBC33DRAFT_562977</name>
</gene>
<protein>
    <submittedName>
        <fullName evidence="1">Uncharacterized protein</fullName>
    </submittedName>
</protein>
<keyword evidence="2" id="KW-1185">Reference proteome</keyword>
<evidence type="ECO:0000313" key="1">
    <source>
        <dbReference type="EMBL" id="KAK1763195.1"/>
    </source>
</evidence>
<name>A0AAJ0BS12_9PEZI</name>
<evidence type="ECO:0000313" key="2">
    <source>
        <dbReference type="Proteomes" id="UP001244011"/>
    </source>
</evidence>
<accession>A0AAJ0BS12</accession>
<proteinExistence type="predicted"/>
<organism evidence="1 2">
    <name type="scientific">Phialemonium atrogriseum</name>
    <dbReference type="NCBI Taxonomy" id="1093897"/>
    <lineage>
        <taxon>Eukaryota</taxon>
        <taxon>Fungi</taxon>
        <taxon>Dikarya</taxon>
        <taxon>Ascomycota</taxon>
        <taxon>Pezizomycotina</taxon>
        <taxon>Sordariomycetes</taxon>
        <taxon>Sordariomycetidae</taxon>
        <taxon>Cephalothecales</taxon>
        <taxon>Cephalothecaceae</taxon>
        <taxon>Phialemonium</taxon>
    </lineage>
</organism>
<dbReference type="GeneID" id="85313430"/>
<dbReference type="Proteomes" id="UP001244011">
    <property type="component" value="Unassembled WGS sequence"/>
</dbReference>
<sequence length="234" mass="25634">MIFPPLITLGQASSRDPSTAILSQDQKSPCDGGRRYCGWFEKSSETLPKPECSSTQKVICARNSKEWCDYDENNELCKSDGTNVVIIIEIDIEVTVIEPTIEEECSKPKCPDCQTIREDGECHYPCFPEETVDTCKKKGGKPVCAKTPDEFCELCQDDVFNSFHCVDEDEDESDCLVGAYADLDLNLSLSVLGSGCIANGVGCVLNDNIWGQLYVVCDVVGILCSLLDALLGLC</sequence>
<comment type="caution">
    <text evidence="1">The sequence shown here is derived from an EMBL/GenBank/DDBJ whole genome shotgun (WGS) entry which is preliminary data.</text>
</comment>
<dbReference type="EMBL" id="MU839029">
    <property type="protein sequence ID" value="KAK1763195.1"/>
    <property type="molecule type" value="Genomic_DNA"/>
</dbReference>
<reference evidence="1" key="1">
    <citation type="submission" date="2023-06" db="EMBL/GenBank/DDBJ databases">
        <title>Genome-scale phylogeny and comparative genomics of the fungal order Sordariales.</title>
        <authorList>
            <consortium name="Lawrence Berkeley National Laboratory"/>
            <person name="Hensen N."/>
            <person name="Bonometti L."/>
            <person name="Westerberg I."/>
            <person name="Brannstrom I.O."/>
            <person name="Guillou S."/>
            <person name="Cros-Aarteil S."/>
            <person name="Calhoun S."/>
            <person name="Haridas S."/>
            <person name="Kuo A."/>
            <person name="Mondo S."/>
            <person name="Pangilinan J."/>
            <person name="Riley R."/>
            <person name="Labutti K."/>
            <person name="Andreopoulos B."/>
            <person name="Lipzen A."/>
            <person name="Chen C."/>
            <person name="Yanf M."/>
            <person name="Daum C."/>
            <person name="Ng V."/>
            <person name="Clum A."/>
            <person name="Steindorff A."/>
            <person name="Ohm R."/>
            <person name="Martin F."/>
            <person name="Silar P."/>
            <person name="Natvig D."/>
            <person name="Lalanne C."/>
            <person name="Gautier V."/>
            <person name="Ament-Velasquez S.L."/>
            <person name="Kruys A."/>
            <person name="Hutchinson M.I."/>
            <person name="Powell A.J."/>
            <person name="Barry K."/>
            <person name="Miller A.N."/>
            <person name="Grigoriev I.V."/>
            <person name="Debuchy R."/>
            <person name="Gladieux P."/>
            <person name="Thoren M.H."/>
            <person name="Johannesson H."/>
        </authorList>
    </citation>
    <scope>NUCLEOTIDE SEQUENCE</scope>
    <source>
        <strain evidence="1">8032-3</strain>
    </source>
</reference>
<dbReference type="RefSeq" id="XP_060279408.1">
    <property type="nucleotide sequence ID" value="XM_060430243.1"/>
</dbReference>